<dbReference type="PANTHER" id="PTHR47178">
    <property type="entry name" value="MONOOXYGENASE, FAD-BINDING"/>
    <property type="match status" value="1"/>
</dbReference>
<evidence type="ECO:0000256" key="2">
    <source>
        <dbReference type="ARBA" id="ARBA00022827"/>
    </source>
</evidence>
<sequence length="449" mass="49075">MPTSPPRVIVIGAGFGGLCLAHGLKRAGIAVDVHERDRTRADGLHGYRVGIDPDGARALKASLPPDLFDTFAATCARPPRGLTMVSEKLRTTLDIPFDPGSDPAESEHSVSRMTLRQVLLTGLEDTVHFDKAFTHYQQHDDGTVTAHFADGGSATGDLLVAADGANSRVRRQYLPHAQVLDSGIIGLTAKVPLTDATRDLLPEHVRMGVGLVMAPRGFGGILHTMEFKWDRDGTLKHDVGGNDAELISRWPGLLYDNTRDYINWAIWAAKGKFPADVLTRRGRDVADLALRLTPGWHPNLRRLMDLSDDSSAFAINIRTSVPVAPWRPSPVTLLGDAIHTMTPGQGVGANTALRDAVLLCRKLTAHRDGRLPLLEAVGEYETRMRDYGYRAVLASRERMNAEALIHKPYIGRAALGLQRTMLRTVNHTPPLKRKFTAQMAGTRGSGREE</sequence>
<evidence type="ECO:0000256" key="1">
    <source>
        <dbReference type="ARBA" id="ARBA00022630"/>
    </source>
</evidence>
<reference evidence="6 7" key="1">
    <citation type="submission" date="2023-03" db="EMBL/GenBank/DDBJ databases">
        <title>Draft genome sequence of Streptomyces sp. RB6PN23 isolated from peat swamp forest in Thailand.</title>
        <authorList>
            <person name="Klaysubun C."/>
            <person name="Duangmal K."/>
        </authorList>
    </citation>
    <scope>NUCLEOTIDE SEQUENCE [LARGE SCALE GENOMIC DNA]</scope>
    <source>
        <strain evidence="6 7">RB6PN23</strain>
    </source>
</reference>
<evidence type="ECO:0000256" key="3">
    <source>
        <dbReference type="ARBA" id="ARBA00023002"/>
    </source>
</evidence>
<keyword evidence="1" id="KW-0285">Flavoprotein</keyword>
<dbReference type="SUPFAM" id="SSF51905">
    <property type="entry name" value="FAD/NAD(P)-binding domain"/>
    <property type="match status" value="1"/>
</dbReference>
<evidence type="ECO:0000313" key="6">
    <source>
        <dbReference type="EMBL" id="MDF3288430.1"/>
    </source>
</evidence>
<protein>
    <submittedName>
        <fullName evidence="6">NAD(P)/FAD-dependent oxidoreductase</fullName>
    </submittedName>
</protein>
<dbReference type="PANTHER" id="PTHR47178:SF5">
    <property type="entry name" value="FAD-BINDING DOMAIN-CONTAINING PROTEIN"/>
    <property type="match status" value="1"/>
</dbReference>
<feature type="domain" description="FAD-binding" evidence="5">
    <location>
        <begin position="323"/>
        <end position="369"/>
    </location>
</feature>
<dbReference type="RefSeq" id="WP_276092225.1">
    <property type="nucleotide sequence ID" value="NZ_JARJBC010000002.1"/>
</dbReference>
<keyword evidence="7" id="KW-1185">Reference proteome</keyword>
<keyword evidence="4" id="KW-0503">Monooxygenase</keyword>
<dbReference type="EMBL" id="JARJBC010000002">
    <property type="protein sequence ID" value="MDF3288430.1"/>
    <property type="molecule type" value="Genomic_DNA"/>
</dbReference>
<dbReference type="PRINTS" id="PR00420">
    <property type="entry name" value="RNGMNOXGNASE"/>
</dbReference>
<keyword evidence="3" id="KW-0560">Oxidoreductase</keyword>
<gene>
    <name evidence="6" type="ORF">P3G67_04145</name>
</gene>
<organism evidence="6 7">
    <name type="scientific">Streptomyces silvisoli</name>
    <dbReference type="NCBI Taxonomy" id="3034235"/>
    <lineage>
        <taxon>Bacteria</taxon>
        <taxon>Bacillati</taxon>
        <taxon>Actinomycetota</taxon>
        <taxon>Actinomycetes</taxon>
        <taxon>Kitasatosporales</taxon>
        <taxon>Streptomycetaceae</taxon>
        <taxon>Streptomyces</taxon>
    </lineage>
</organism>
<name>A0ABT5ZFP6_9ACTN</name>
<evidence type="ECO:0000313" key="7">
    <source>
        <dbReference type="Proteomes" id="UP001216579"/>
    </source>
</evidence>
<keyword evidence="2" id="KW-0274">FAD</keyword>
<dbReference type="Pfam" id="PF01494">
    <property type="entry name" value="FAD_binding_3"/>
    <property type="match status" value="2"/>
</dbReference>
<dbReference type="InterPro" id="IPR002938">
    <property type="entry name" value="FAD-bd"/>
</dbReference>
<evidence type="ECO:0000256" key="4">
    <source>
        <dbReference type="ARBA" id="ARBA00023033"/>
    </source>
</evidence>
<dbReference type="InterPro" id="IPR036188">
    <property type="entry name" value="FAD/NAD-bd_sf"/>
</dbReference>
<accession>A0ABT5ZFP6</accession>
<proteinExistence type="predicted"/>
<evidence type="ECO:0000259" key="5">
    <source>
        <dbReference type="Pfam" id="PF01494"/>
    </source>
</evidence>
<comment type="caution">
    <text evidence="6">The sequence shown here is derived from an EMBL/GenBank/DDBJ whole genome shotgun (WGS) entry which is preliminary data.</text>
</comment>
<dbReference type="Gene3D" id="3.50.50.60">
    <property type="entry name" value="FAD/NAD(P)-binding domain"/>
    <property type="match status" value="1"/>
</dbReference>
<feature type="domain" description="FAD-binding" evidence="5">
    <location>
        <begin position="8"/>
        <end position="194"/>
    </location>
</feature>
<dbReference type="Proteomes" id="UP001216579">
    <property type="component" value="Unassembled WGS sequence"/>
</dbReference>